<organism evidence="1">
    <name type="scientific">marine metagenome</name>
    <dbReference type="NCBI Taxonomy" id="408172"/>
    <lineage>
        <taxon>unclassified sequences</taxon>
        <taxon>metagenomes</taxon>
        <taxon>ecological metagenomes</taxon>
    </lineage>
</organism>
<proteinExistence type="predicted"/>
<gene>
    <name evidence="1" type="ORF">METZ01_LOCUS396520</name>
</gene>
<reference evidence="1" key="1">
    <citation type="submission" date="2018-05" db="EMBL/GenBank/DDBJ databases">
        <authorList>
            <person name="Lanie J.A."/>
            <person name="Ng W.-L."/>
            <person name="Kazmierczak K.M."/>
            <person name="Andrzejewski T.M."/>
            <person name="Davidsen T.M."/>
            <person name="Wayne K.J."/>
            <person name="Tettelin H."/>
            <person name="Glass J.I."/>
            <person name="Rusch D."/>
            <person name="Podicherti R."/>
            <person name="Tsui H.-C.T."/>
            <person name="Winkler M.E."/>
        </authorList>
    </citation>
    <scope>NUCLEOTIDE SEQUENCE</scope>
</reference>
<dbReference type="EMBL" id="UINC01150556">
    <property type="protein sequence ID" value="SVD43666.1"/>
    <property type="molecule type" value="Genomic_DNA"/>
</dbReference>
<evidence type="ECO:0000313" key="1">
    <source>
        <dbReference type="EMBL" id="SVD43666.1"/>
    </source>
</evidence>
<feature type="non-terminal residue" evidence="1">
    <location>
        <position position="1"/>
    </location>
</feature>
<dbReference type="AlphaFoldDB" id="A0A382VAV0"/>
<name>A0A382VAV0_9ZZZZ</name>
<dbReference type="InterPro" id="IPR037165">
    <property type="entry name" value="AldOxase/xan_DH_Mopterin-bd_sf"/>
</dbReference>
<accession>A0A382VAV0</accession>
<dbReference type="SUPFAM" id="SSF56003">
    <property type="entry name" value="Molybdenum cofactor-binding domain"/>
    <property type="match status" value="1"/>
</dbReference>
<protein>
    <recommendedName>
        <fullName evidence="2">Aldehyde oxidase/xanthine dehydrogenase second molybdopterin binding domain-containing protein</fullName>
    </recommendedName>
</protein>
<sequence>VPPPAAISNAIYDAVGVRLRELPMTPARLAASLQSRDRD</sequence>
<dbReference type="Gene3D" id="3.30.365.10">
    <property type="entry name" value="Aldehyde oxidase/xanthine dehydrogenase, molybdopterin binding domain"/>
    <property type="match status" value="1"/>
</dbReference>
<dbReference type="GO" id="GO:0016491">
    <property type="term" value="F:oxidoreductase activity"/>
    <property type="evidence" value="ECO:0007669"/>
    <property type="project" value="InterPro"/>
</dbReference>
<evidence type="ECO:0008006" key="2">
    <source>
        <dbReference type="Google" id="ProtNLM"/>
    </source>
</evidence>